<gene>
    <name evidence="6" type="primary">malR</name>
    <name evidence="6" type="ORF">NCTC13159_01468</name>
    <name evidence="5" type="ORF">RO07_13845</name>
</gene>
<dbReference type="SMART" id="SM00354">
    <property type="entry name" value="HTH_LACI"/>
    <property type="match status" value="1"/>
</dbReference>
<dbReference type="InterPro" id="IPR028082">
    <property type="entry name" value="Peripla_BP_I"/>
</dbReference>
<sequence length="347" mass="38132">MRRHMPNLADIARLAGVSTATVDRVLHRREGVRQTTVQRVLQAASELKYLPEPELRAVGATPPTQVLFVLPDRSSKFLRMLGEWVQCSQSQWAPYNVNCRVQFIQGFDPDALSSALLRRGRGCNGVAFMPLEHPKVREAVDTLADEGVAAVTLVSDLSHSRRIAYVGLDNGSAGRTAAYLIARFVGAVGTKRHAKVALIAGSLSYKAHVEREAGFLQLFSEQYPHMQVVGLREGYDDELVNYRQTKALLEQHPDLAAIYNIGGGSEGVGQALKELGKQHKVVFIGHGLTPDTRALLIDGSMDAVITQSPQSAIMNCVRIFANLREKRDLSAGIEANRSQVIFRENLP</sequence>
<dbReference type="CDD" id="cd01392">
    <property type="entry name" value="HTH_LacI"/>
    <property type="match status" value="1"/>
</dbReference>
<dbReference type="PANTHER" id="PTHR30146:SF152">
    <property type="entry name" value="TRANSCRIPTIONAL REGULATORY PROTEIN"/>
    <property type="match status" value="1"/>
</dbReference>
<evidence type="ECO:0000313" key="7">
    <source>
        <dbReference type="Proteomes" id="UP000035086"/>
    </source>
</evidence>
<accession>A0AAJ5CZW8</accession>
<dbReference type="SUPFAM" id="SSF47413">
    <property type="entry name" value="lambda repressor-like DNA-binding domains"/>
    <property type="match status" value="1"/>
</dbReference>
<keyword evidence="1" id="KW-0805">Transcription regulation</keyword>
<dbReference type="GO" id="GO:0003700">
    <property type="term" value="F:DNA-binding transcription factor activity"/>
    <property type="evidence" value="ECO:0007669"/>
    <property type="project" value="TreeGrafter"/>
</dbReference>
<dbReference type="GO" id="GO:0000976">
    <property type="term" value="F:transcription cis-regulatory region binding"/>
    <property type="evidence" value="ECO:0007669"/>
    <property type="project" value="TreeGrafter"/>
</dbReference>
<evidence type="ECO:0000259" key="4">
    <source>
        <dbReference type="PROSITE" id="PS50932"/>
    </source>
</evidence>
<reference evidence="5" key="2">
    <citation type="submission" date="2016-11" db="EMBL/GenBank/DDBJ databases">
        <title>Complete Genome Sequencing of Pandoraea pulmonicola DSM 16583.</title>
        <authorList>
            <person name="Chan K.-G."/>
        </authorList>
    </citation>
    <scope>NUCLEOTIDE SEQUENCE</scope>
    <source>
        <strain evidence="5">DSM 16583</strain>
    </source>
</reference>
<dbReference type="InterPro" id="IPR010982">
    <property type="entry name" value="Lambda_DNA-bd_dom_sf"/>
</dbReference>
<keyword evidence="7" id="KW-1185">Reference proteome</keyword>
<name>A0AAJ5CZW8_PANPU</name>
<dbReference type="KEGG" id="ppul:RO07_13845"/>
<dbReference type="Proteomes" id="UP000035086">
    <property type="component" value="Chromosome"/>
</dbReference>
<dbReference type="CDD" id="cd06307">
    <property type="entry name" value="PBP1_sugar_binding"/>
    <property type="match status" value="1"/>
</dbReference>
<dbReference type="PANTHER" id="PTHR30146">
    <property type="entry name" value="LACI-RELATED TRANSCRIPTIONAL REPRESSOR"/>
    <property type="match status" value="1"/>
</dbReference>
<evidence type="ECO:0000256" key="3">
    <source>
        <dbReference type="ARBA" id="ARBA00023163"/>
    </source>
</evidence>
<dbReference type="SUPFAM" id="SSF53822">
    <property type="entry name" value="Periplasmic binding protein-like I"/>
    <property type="match status" value="1"/>
</dbReference>
<organism evidence="6 8">
    <name type="scientific">Pandoraea pulmonicola</name>
    <dbReference type="NCBI Taxonomy" id="93221"/>
    <lineage>
        <taxon>Bacteria</taxon>
        <taxon>Pseudomonadati</taxon>
        <taxon>Pseudomonadota</taxon>
        <taxon>Betaproteobacteria</taxon>
        <taxon>Burkholderiales</taxon>
        <taxon>Burkholderiaceae</taxon>
        <taxon>Pandoraea</taxon>
    </lineage>
</organism>
<evidence type="ECO:0000313" key="8">
    <source>
        <dbReference type="Proteomes" id="UP000254589"/>
    </source>
</evidence>
<dbReference type="Gene3D" id="1.10.260.40">
    <property type="entry name" value="lambda repressor-like DNA-binding domains"/>
    <property type="match status" value="1"/>
</dbReference>
<dbReference type="EMBL" id="CP010310">
    <property type="protein sequence ID" value="AJC21302.1"/>
    <property type="molecule type" value="Genomic_DNA"/>
</dbReference>
<dbReference type="Proteomes" id="UP000254589">
    <property type="component" value="Unassembled WGS sequence"/>
</dbReference>
<keyword evidence="3" id="KW-0804">Transcription</keyword>
<evidence type="ECO:0000256" key="1">
    <source>
        <dbReference type="ARBA" id="ARBA00023015"/>
    </source>
</evidence>
<dbReference type="InterPro" id="IPR025997">
    <property type="entry name" value="SBP_2_dom"/>
</dbReference>
<dbReference type="InterPro" id="IPR000843">
    <property type="entry name" value="HTH_LacI"/>
</dbReference>
<dbReference type="Pfam" id="PF13407">
    <property type="entry name" value="Peripla_BP_4"/>
    <property type="match status" value="1"/>
</dbReference>
<reference evidence="7" key="1">
    <citation type="submission" date="2014-12" db="EMBL/GenBank/DDBJ databases">
        <title>Complete Genome Sequencing of Pandoraea pulmonicola DSM 16583.</title>
        <authorList>
            <person name="Chan K.-G."/>
        </authorList>
    </citation>
    <scope>NUCLEOTIDE SEQUENCE [LARGE SCALE GENOMIC DNA]</scope>
    <source>
        <strain evidence="7">DSM 16583</strain>
    </source>
</reference>
<reference evidence="6 8" key="3">
    <citation type="submission" date="2018-06" db="EMBL/GenBank/DDBJ databases">
        <authorList>
            <consortium name="Pathogen Informatics"/>
            <person name="Doyle S."/>
        </authorList>
    </citation>
    <scope>NUCLEOTIDE SEQUENCE [LARGE SCALE GENOMIC DNA]</scope>
    <source>
        <strain evidence="6 8">NCTC13159</strain>
    </source>
</reference>
<dbReference type="Gene3D" id="3.40.50.2300">
    <property type="match status" value="2"/>
</dbReference>
<dbReference type="PROSITE" id="PS50932">
    <property type="entry name" value="HTH_LACI_2"/>
    <property type="match status" value="1"/>
</dbReference>
<evidence type="ECO:0000313" key="5">
    <source>
        <dbReference type="EMBL" id="AJC21302.1"/>
    </source>
</evidence>
<evidence type="ECO:0000313" key="6">
    <source>
        <dbReference type="EMBL" id="SUA89992.1"/>
    </source>
</evidence>
<dbReference type="AlphaFoldDB" id="A0AAJ5CZW8"/>
<dbReference type="Pfam" id="PF00356">
    <property type="entry name" value="LacI"/>
    <property type="match status" value="1"/>
</dbReference>
<dbReference type="EMBL" id="UGSJ01000001">
    <property type="protein sequence ID" value="SUA89992.1"/>
    <property type="molecule type" value="Genomic_DNA"/>
</dbReference>
<proteinExistence type="predicted"/>
<feature type="domain" description="HTH lacI-type" evidence="4">
    <location>
        <begin position="6"/>
        <end position="60"/>
    </location>
</feature>
<evidence type="ECO:0000256" key="2">
    <source>
        <dbReference type="ARBA" id="ARBA00023125"/>
    </source>
</evidence>
<keyword evidence="2" id="KW-0238">DNA-binding</keyword>
<protein>
    <submittedName>
        <fullName evidence="5">LacI family transcriptional regulator</fullName>
    </submittedName>
    <submittedName>
        <fullName evidence="6">Maltose operon transcriptional repressor</fullName>
    </submittedName>
</protein>
<dbReference type="RefSeq" id="WP_039408734.1">
    <property type="nucleotide sequence ID" value="NZ_CP010310.2"/>
</dbReference>
<dbReference type="PROSITE" id="PS00356">
    <property type="entry name" value="HTH_LACI_1"/>
    <property type="match status" value="1"/>
</dbReference>